<evidence type="ECO:0000313" key="1">
    <source>
        <dbReference type="EMBL" id="KAF1849029.1"/>
    </source>
</evidence>
<keyword evidence="2" id="KW-1185">Reference proteome</keyword>
<name>A0A9P4GP64_9PLEO</name>
<evidence type="ECO:0000313" key="2">
    <source>
        <dbReference type="Proteomes" id="UP000800039"/>
    </source>
</evidence>
<gene>
    <name evidence="1" type="ORF">K460DRAFT_279200</name>
</gene>
<dbReference type="RefSeq" id="XP_040791592.1">
    <property type="nucleotide sequence ID" value="XM_040928314.1"/>
</dbReference>
<proteinExistence type="predicted"/>
<dbReference type="EMBL" id="ML976615">
    <property type="protein sequence ID" value="KAF1849029.1"/>
    <property type="molecule type" value="Genomic_DNA"/>
</dbReference>
<protein>
    <submittedName>
        <fullName evidence="1">Uncharacterized protein</fullName>
    </submittedName>
</protein>
<dbReference type="OrthoDB" id="3792387at2759"/>
<comment type="caution">
    <text evidence="1">The sequence shown here is derived from an EMBL/GenBank/DDBJ whole genome shotgun (WGS) entry which is preliminary data.</text>
</comment>
<dbReference type="AlphaFoldDB" id="A0A9P4GP64"/>
<dbReference type="Proteomes" id="UP000800039">
    <property type="component" value="Unassembled WGS sequence"/>
</dbReference>
<organism evidence="1 2">
    <name type="scientific">Cucurbitaria berberidis CBS 394.84</name>
    <dbReference type="NCBI Taxonomy" id="1168544"/>
    <lineage>
        <taxon>Eukaryota</taxon>
        <taxon>Fungi</taxon>
        <taxon>Dikarya</taxon>
        <taxon>Ascomycota</taxon>
        <taxon>Pezizomycotina</taxon>
        <taxon>Dothideomycetes</taxon>
        <taxon>Pleosporomycetidae</taxon>
        <taxon>Pleosporales</taxon>
        <taxon>Pleosporineae</taxon>
        <taxon>Cucurbitariaceae</taxon>
        <taxon>Cucurbitaria</taxon>
    </lineage>
</organism>
<accession>A0A9P4GP64</accession>
<dbReference type="GeneID" id="63845567"/>
<sequence length="252" mass="29141">METSRNAAIRVKLQIGKVDLSPHQIADYANLTRVCRSIRTEFISYLLGQVDIEIELDFIDRYAICFDRAFRHCKGSLIVTFDRLWTNKCTELFPLLRLSNDAPKLTICFIPSRKTLSLPNDLTLAHDLNLLIDLCRQNKKLRQHLDESITTVTFYPRNRFEDNFGERCLRNEPCIQVEFSKQSKQKWMEGTHSLNDLQTFLAETGLDGLTTVDVRVGLTSMRNEKRGKGLQTQEERDVIDWLLGRSSQVPSM</sequence>
<reference evidence="1" key="1">
    <citation type="submission" date="2020-01" db="EMBL/GenBank/DDBJ databases">
        <authorList>
            <consortium name="DOE Joint Genome Institute"/>
            <person name="Haridas S."/>
            <person name="Albert R."/>
            <person name="Binder M."/>
            <person name="Bloem J."/>
            <person name="Labutti K."/>
            <person name="Salamov A."/>
            <person name="Andreopoulos B."/>
            <person name="Baker S.E."/>
            <person name="Barry K."/>
            <person name="Bills G."/>
            <person name="Bluhm B.H."/>
            <person name="Cannon C."/>
            <person name="Castanera R."/>
            <person name="Culley D.E."/>
            <person name="Daum C."/>
            <person name="Ezra D."/>
            <person name="Gonzalez J.B."/>
            <person name="Henrissat B."/>
            <person name="Kuo A."/>
            <person name="Liang C."/>
            <person name="Lipzen A."/>
            <person name="Lutzoni F."/>
            <person name="Magnuson J."/>
            <person name="Mondo S."/>
            <person name="Nolan M."/>
            <person name="Ohm R."/>
            <person name="Pangilinan J."/>
            <person name="Park H.-J."/>
            <person name="Ramirez L."/>
            <person name="Alfaro M."/>
            <person name="Sun H."/>
            <person name="Tritt A."/>
            <person name="Yoshinaga Y."/>
            <person name="Zwiers L.-H."/>
            <person name="Turgeon B.G."/>
            <person name="Goodwin S.B."/>
            <person name="Spatafora J.W."/>
            <person name="Crous P.W."/>
            <person name="Grigoriev I.V."/>
        </authorList>
    </citation>
    <scope>NUCLEOTIDE SEQUENCE</scope>
    <source>
        <strain evidence="1">CBS 394.84</strain>
    </source>
</reference>